<dbReference type="PANTHER" id="PTHR43798">
    <property type="entry name" value="MONOACYLGLYCEROL LIPASE"/>
    <property type="match status" value="1"/>
</dbReference>
<dbReference type="Gene3D" id="3.40.50.1820">
    <property type="entry name" value="alpha/beta hydrolase"/>
    <property type="match status" value="1"/>
</dbReference>
<feature type="signal peptide" evidence="1">
    <location>
        <begin position="1"/>
        <end position="19"/>
    </location>
</feature>
<dbReference type="PRINTS" id="PR00111">
    <property type="entry name" value="ABHYDROLASE"/>
</dbReference>
<dbReference type="GO" id="GO:0047372">
    <property type="term" value="F:monoacylglycerol lipase activity"/>
    <property type="evidence" value="ECO:0007669"/>
    <property type="project" value="TreeGrafter"/>
</dbReference>
<dbReference type="Pfam" id="PF00561">
    <property type="entry name" value="Abhydrolase_1"/>
    <property type="match status" value="1"/>
</dbReference>
<dbReference type="GO" id="GO:0046464">
    <property type="term" value="P:acylglycerol catabolic process"/>
    <property type="evidence" value="ECO:0007669"/>
    <property type="project" value="TreeGrafter"/>
</dbReference>
<dbReference type="InterPro" id="IPR029058">
    <property type="entry name" value="AB_hydrolase_fold"/>
</dbReference>
<sequence length="361" mass="40355">MYRRWLPALVLCAAATVRAAETPGYGAELEGFDYPYPVQHFEFESQGGKRQMAYMDVLPERPNGGVLVLLHGKNFCAATWEGTIRALTGAGYRVVVPDQIGFCKSSKPEHYQYSFQQLASNTHALLQSLGIERFSLLGHSMGGMLATRYALMYPQQLEQLVLVDPIGLEDWKAKGVPYRRVDEWYARELNTTAESIRSYQQSTYYAGQWHPQWDKWVQMQAGMFKGPGREAVAWSSALTYDMIQTQPVYYELERIEVPTLLMIGEKDTTAIGKDAAPEALRSQLGNYPKLAREAAARIPGAVLVTFPDLGHSPQIQAPERFHQALLKGLVARPGLIHPFAGCTRPTKSAACIRQRRSGSEP</sequence>
<accession>A0A2W5EZP5</accession>
<dbReference type="InterPro" id="IPR050266">
    <property type="entry name" value="AB_hydrolase_sf"/>
</dbReference>
<feature type="domain" description="AB hydrolase-1" evidence="2">
    <location>
        <begin position="66"/>
        <end position="270"/>
    </location>
</feature>
<comment type="caution">
    <text evidence="3">The sequence shown here is derived from an EMBL/GenBank/DDBJ whole genome shotgun (WGS) entry which is preliminary data.</text>
</comment>
<dbReference type="GO" id="GO:0016020">
    <property type="term" value="C:membrane"/>
    <property type="evidence" value="ECO:0007669"/>
    <property type="project" value="TreeGrafter"/>
</dbReference>
<evidence type="ECO:0000313" key="3">
    <source>
        <dbReference type="EMBL" id="PZP22809.1"/>
    </source>
</evidence>
<gene>
    <name evidence="3" type="ORF">DI599_13630</name>
</gene>
<dbReference type="EMBL" id="QFOH01000016">
    <property type="protein sequence ID" value="PZP22809.1"/>
    <property type="molecule type" value="Genomic_DNA"/>
</dbReference>
<dbReference type="RefSeq" id="WP_273232941.1">
    <property type="nucleotide sequence ID" value="NZ_QFOH01000016.1"/>
</dbReference>
<proteinExistence type="predicted"/>
<keyword evidence="1" id="KW-0732">Signal</keyword>
<protein>
    <submittedName>
        <fullName evidence="3">Alpha/beta hydrolase</fullName>
    </submittedName>
</protein>
<dbReference type="Proteomes" id="UP000249198">
    <property type="component" value="Unassembled WGS sequence"/>
</dbReference>
<reference evidence="3 4" key="1">
    <citation type="submission" date="2017-08" db="EMBL/GenBank/DDBJ databases">
        <title>Infants hospitalized years apart are colonized by the same room-sourced microbial strains.</title>
        <authorList>
            <person name="Brooks B."/>
            <person name="Olm M.R."/>
            <person name="Firek B.A."/>
            <person name="Baker R."/>
            <person name="Thomas B.C."/>
            <person name="Morowitz M.J."/>
            <person name="Banfield J.F."/>
        </authorList>
    </citation>
    <scope>NUCLEOTIDE SEQUENCE [LARGE SCALE GENOMIC DNA]</scope>
    <source>
        <strain evidence="3">S2_009_000_R2_77</strain>
    </source>
</reference>
<evidence type="ECO:0000313" key="4">
    <source>
        <dbReference type="Proteomes" id="UP000249198"/>
    </source>
</evidence>
<organism evidence="3 4">
    <name type="scientific">Pseudomonas kuykendallii</name>
    <dbReference type="NCBI Taxonomy" id="1007099"/>
    <lineage>
        <taxon>Bacteria</taxon>
        <taxon>Pseudomonadati</taxon>
        <taxon>Pseudomonadota</taxon>
        <taxon>Gammaproteobacteria</taxon>
        <taxon>Pseudomonadales</taxon>
        <taxon>Pseudomonadaceae</taxon>
        <taxon>Pseudomonas</taxon>
    </lineage>
</organism>
<dbReference type="AlphaFoldDB" id="A0A2W5EZP5"/>
<feature type="chain" id="PRO_5015892035" evidence="1">
    <location>
        <begin position="20"/>
        <end position="361"/>
    </location>
</feature>
<dbReference type="SUPFAM" id="SSF53474">
    <property type="entry name" value="alpha/beta-Hydrolases"/>
    <property type="match status" value="1"/>
</dbReference>
<evidence type="ECO:0000256" key="1">
    <source>
        <dbReference type="SAM" id="SignalP"/>
    </source>
</evidence>
<dbReference type="InterPro" id="IPR000639">
    <property type="entry name" value="Epox_hydrolase-like"/>
</dbReference>
<dbReference type="PANTHER" id="PTHR43798:SF33">
    <property type="entry name" value="HYDROLASE, PUTATIVE (AFU_ORTHOLOGUE AFUA_2G14860)-RELATED"/>
    <property type="match status" value="1"/>
</dbReference>
<evidence type="ECO:0000259" key="2">
    <source>
        <dbReference type="Pfam" id="PF00561"/>
    </source>
</evidence>
<dbReference type="PRINTS" id="PR00412">
    <property type="entry name" value="EPOXHYDRLASE"/>
</dbReference>
<keyword evidence="3" id="KW-0378">Hydrolase</keyword>
<dbReference type="InterPro" id="IPR000073">
    <property type="entry name" value="AB_hydrolase_1"/>
</dbReference>
<name>A0A2W5EZP5_9PSED</name>